<comment type="caution">
    <text evidence="7">The sequence shown here is derived from an EMBL/GenBank/DDBJ whole genome shotgun (WGS) entry which is preliminary data.</text>
</comment>
<reference evidence="7 8" key="1">
    <citation type="submission" date="2022-12" db="EMBL/GenBank/DDBJ databases">
        <title>Chromosome-level genome of Tegillarca granosa.</title>
        <authorList>
            <person name="Kim J."/>
        </authorList>
    </citation>
    <scope>NUCLEOTIDE SEQUENCE [LARGE SCALE GENOMIC DNA]</scope>
    <source>
        <strain evidence="7">Teg-2019</strain>
        <tissue evidence="7">Adductor muscle</tissue>
    </source>
</reference>
<dbReference type="InterPro" id="IPR016819">
    <property type="entry name" value="RNase_P/MRP_POP5"/>
</dbReference>
<sequence length="97" mass="11167">MLCEVVYVDNKRIQRNLNGQDVFNAVKNAVMKYHGDYGIVIYVNPSTNIVLVRAKRGAHQMVQSAMFFINKIGTYDAFLRTLHIGGIYCYKYNIVMK</sequence>
<dbReference type="Proteomes" id="UP001217089">
    <property type="component" value="Unassembled WGS sequence"/>
</dbReference>
<evidence type="ECO:0000256" key="2">
    <source>
        <dbReference type="ARBA" id="ARBA00010800"/>
    </source>
</evidence>
<dbReference type="PANTHER" id="PTHR48414">
    <property type="entry name" value="POP5 HOMOLOG, RIBONUCLEASE P_MRP SUBUNIT"/>
    <property type="match status" value="1"/>
</dbReference>
<evidence type="ECO:0000256" key="6">
    <source>
        <dbReference type="ARBA" id="ARBA00044198"/>
    </source>
</evidence>
<evidence type="ECO:0000256" key="5">
    <source>
        <dbReference type="ARBA" id="ARBA00023242"/>
    </source>
</evidence>
<dbReference type="EMBL" id="JARBDR010000657">
    <property type="protein sequence ID" value="KAJ8308779.1"/>
    <property type="molecule type" value="Genomic_DNA"/>
</dbReference>
<proteinExistence type="inferred from homology"/>
<dbReference type="PANTHER" id="PTHR48414:SF1">
    <property type="entry name" value="POP5 HOMOLOG, RIBONUCLEASE P_MRP SUBUNIT"/>
    <property type="match status" value="1"/>
</dbReference>
<dbReference type="InterPro" id="IPR002759">
    <property type="entry name" value="Pop5/Rpp14/Rnp2-like"/>
</dbReference>
<keyword evidence="5" id="KW-0539">Nucleus</keyword>
<evidence type="ECO:0000256" key="4">
    <source>
        <dbReference type="ARBA" id="ARBA00022694"/>
    </source>
</evidence>
<accession>A0ABQ9EUB7</accession>
<keyword evidence="4" id="KW-0819">tRNA processing</keyword>
<keyword evidence="8" id="KW-1185">Reference proteome</keyword>
<dbReference type="Pfam" id="PF01900">
    <property type="entry name" value="RNase_P_Rpp14"/>
    <property type="match status" value="1"/>
</dbReference>
<dbReference type="SUPFAM" id="SSF160350">
    <property type="entry name" value="Rnp2-like"/>
    <property type="match status" value="1"/>
</dbReference>
<name>A0ABQ9EUB7_TEGGR</name>
<comment type="similarity">
    <text evidence="2">Belongs to the eukaryotic/archaeal RNase P protein component 2 family.</text>
</comment>
<evidence type="ECO:0000313" key="7">
    <source>
        <dbReference type="EMBL" id="KAJ8308779.1"/>
    </source>
</evidence>
<evidence type="ECO:0000313" key="8">
    <source>
        <dbReference type="Proteomes" id="UP001217089"/>
    </source>
</evidence>
<dbReference type="PIRSF" id="PIRSF023803">
    <property type="entry name" value="Ribonuclease_P_prd"/>
    <property type="match status" value="1"/>
</dbReference>
<evidence type="ECO:0000256" key="3">
    <source>
        <dbReference type="ARBA" id="ARBA00022552"/>
    </source>
</evidence>
<keyword evidence="3" id="KW-0698">rRNA processing</keyword>
<protein>
    <recommendedName>
        <fullName evidence="6">Ribonuclease P/MRP protein subunit POP5</fullName>
    </recommendedName>
</protein>
<gene>
    <name evidence="7" type="ORF">KUTeg_013653</name>
</gene>
<evidence type="ECO:0000256" key="1">
    <source>
        <dbReference type="ARBA" id="ARBA00004123"/>
    </source>
</evidence>
<comment type="subcellular location">
    <subcellularLocation>
        <location evidence="1">Nucleus</location>
    </subcellularLocation>
</comment>
<organism evidence="7 8">
    <name type="scientific">Tegillarca granosa</name>
    <name type="common">Malaysian cockle</name>
    <name type="synonym">Anadara granosa</name>
    <dbReference type="NCBI Taxonomy" id="220873"/>
    <lineage>
        <taxon>Eukaryota</taxon>
        <taxon>Metazoa</taxon>
        <taxon>Spiralia</taxon>
        <taxon>Lophotrochozoa</taxon>
        <taxon>Mollusca</taxon>
        <taxon>Bivalvia</taxon>
        <taxon>Autobranchia</taxon>
        <taxon>Pteriomorphia</taxon>
        <taxon>Arcoida</taxon>
        <taxon>Arcoidea</taxon>
        <taxon>Arcidae</taxon>
        <taxon>Tegillarca</taxon>
    </lineage>
</organism>
<dbReference type="Gene3D" id="3.30.70.3250">
    <property type="entry name" value="Ribonuclease P, Pop5 subunit"/>
    <property type="match status" value="1"/>
</dbReference>
<dbReference type="InterPro" id="IPR038085">
    <property type="entry name" value="Rnp2-like_sf"/>
</dbReference>